<dbReference type="EMBL" id="SMFL01000024">
    <property type="protein sequence ID" value="TDE08673.1"/>
    <property type="molecule type" value="Genomic_DNA"/>
</dbReference>
<protein>
    <recommendedName>
        <fullName evidence="4">Toprim domain-containing protein</fullName>
    </recommendedName>
</protein>
<dbReference type="Gene3D" id="3.40.1360.10">
    <property type="match status" value="1"/>
</dbReference>
<feature type="region of interest" description="Disordered" evidence="1">
    <location>
        <begin position="573"/>
        <end position="624"/>
    </location>
</feature>
<accession>A0A4R5DED2</accession>
<dbReference type="Pfam" id="PF13155">
    <property type="entry name" value="Toprim_2"/>
    <property type="match status" value="1"/>
</dbReference>
<keyword evidence="3" id="KW-1185">Reference proteome</keyword>
<dbReference type="RefSeq" id="WP_131962653.1">
    <property type="nucleotide sequence ID" value="NZ_SMFL01000024.1"/>
</dbReference>
<dbReference type="Proteomes" id="UP000294850">
    <property type="component" value="Unassembled WGS sequence"/>
</dbReference>
<reference evidence="2 3" key="1">
    <citation type="submission" date="2019-03" db="EMBL/GenBank/DDBJ databases">
        <title>Dyadobacter AR-3-6 sp. nov., isolated from arctic soil.</title>
        <authorList>
            <person name="Chaudhary D.K."/>
        </authorList>
    </citation>
    <scope>NUCLEOTIDE SEQUENCE [LARGE SCALE GENOMIC DNA]</scope>
    <source>
        <strain evidence="2 3">AR-3-6</strain>
    </source>
</reference>
<dbReference type="AlphaFoldDB" id="A0A4R5DED2"/>
<organism evidence="2 3">
    <name type="scientific">Dyadobacter psychrotolerans</name>
    <dbReference type="NCBI Taxonomy" id="2541721"/>
    <lineage>
        <taxon>Bacteria</taxon>
        <taxon>Pseudomonadati</taxon>
        <taxon>Bacteroidota</taxon>
        <taxon>Cytophagia</taxon>
        <taxon>Cytophagales</taxon>
        <taxon>Spirosomataceae</taxon>
        <taxon>Dyadobacter</taxon>
    </lineage>
</organism>
<evidence type="ECO:0000256" key="1">
    <source>
        <dbReference type="SAM" id="MobiDB-lite"/>
    </source>
</evidence>
<sequence length="624" mass="71107">MKRDLNELASRISLEDFAKSEFGYKTDHEKTSRRWPTLVKDDEKIIIGNGKDGDFYYNVNDPSDKGNAVKFAFNRSNNWKDTFERIDKYLEQPHTVSRDNRMIEVSEDRHIALSRDFQLKELKDRKYLHERGISDETIDSESFKNRVFNKTFDLKEHTNKLIEEKFPASSSKELHSKAVELAKAKNYSGDYISTIKSFNSQQSPLTDIEKMERLSITKAHFDKSDDRKIVNTAFPLNSEDGTIGLIVRNKNLKEIDGFRDIGLWSSSQVDAPKSIIITESPIDSLSHYQLHKPQKAIYYSTGGSPSSNQPIILQNEIYQLKPEKVVLANDNDLGGVKSNIQILDKLEGKNNNLEIGLVTNEKYSALAILKSPNIDEAATRLENALNQGDDFKVVQARRTGDTTAEIQFPKKVEYFQKIEEHLIREKGLENQVVIHRPFGKDFNEDLQNSRPFSLIKEKDDHREVIGKYALASEAKEAIEKQNTLGKEESNNKLLLVTSYMGREIKLAETGPDKKIQFDKGFENDAITQKIEAARANVKNGDMSVVDKLENNLAKTDYKVETDSKGHVEIKKETNYDQEQLSRHRTDGKDIQTSINKDVSEAVSGKKGSVDLDNQQYKKDKGKGL</sequence>
<evidence type="ECO:0000313" key="3">
    <source>
        <dbReference type="Proteomes" id="UP000294850"/>
    </source>
</evidence>
<evidence type="ECO:0000313" key="2">
    <source>
        <dbReference type="EMBL" id="TDE08673.1"/>
    </source>
</evidence>
<evidence type="ECO:0008006" key="4">
    <source>
        <dbReference type="Google" id="ProtNLM"/>
    </source>
</evidence>
<comment type="caution">
    <text evidence="2">The sequence shown here is derived from an EMBL/GenBank/DDBJ whole genome shotgun (WGS) entry which is preliminary data.</text>
</comment>
<dbReference type="InterPro" id="IPR034154">
    <property type="entry name" value="TOPRIM_DnaG/twinkle"/>
</dbReference>
<gene>
    <name evidence="2" type="ORF">E0F88_32095</name>
</gene>
<proteinExistence type="predicted"/>
<feature type="compositionally biased region" description="Basic and acidic residues" evidence="1">
    <location>
        <begin position="573"/>
        <end position="589"/>
    </location>
</feature>
<dbReference type="CDD" id="cd01029">
    <property type="entry name" value="TOPRIM_primases"/>
    <property type="match status" value="1"/>
</dbReference>
<feature type="compositionally biased region" description="Basic and acidic residues" evidence="1">
    <location>
        <begin position="615"/>
        <end position="624"/>
    </location>
</feature>
<name>A0A4R5DED2_9BACT</name>
<dbReference type="OrthoDB" id="1032058at2"/>